<feature type="compositionally biased region" description="Polar residues" evidence="1">
    <location>
        <begin position="100"/>
        <end position="112"/>
    </location>
</feature>
<gene>
    <name evidence="2" type="ORF">H0264_14540</name>
</gene>
<dbReference type="AlphaFoldDB" id="A0A7D6Z594"/>
<accession>A0A7D6Z594</accession>
<evidence type="ECO:0000256" key="1">
    <source>
        <dbReference type="SAM" id="MobiDB-lite"/>
    </source>
</evidence>
<proteinExistence type="predicted"/>
<protein>
    <submittedName>
        <fullName evidence="2">Toprim domain-containing protein</fullName>
    </submittedName>
</protein>
<dbReference type="CDD" id="cd01029">
    <property type="entry name" value="TOPRIM_primases"/>
    <property type="match status" value="1"/>
</dbReference>
<dbReference type="SUPFAM" id="SSF56731">
    <property type="entry name" value="DNA primase core"/>
    <property type="match status" value="1"/>
</dbReference>
<evidence type="ECO:0000313" key="3">
    <source>
        <dbReference type="Proteomes" id="UP000515512"/>
    </source>
</evidence>
<dbReference type="Proteomes" id="UP000515512">
    <property type="component" value="Chromosome"/>
</dbReference>
<feature type="region of interest" description="Disordered" evidence="1">
    <location>
        <begin position="311"/>
        <end position="349"/>
    </location>
</feature>
<keyword evidence="3" id="KW-1185">Reference proteome</keyword>
<feature type="region of interest" description="Disordered" evidence="1">
    <location>
        <begin position="33"/>
        <end position="55"/>
    </location>
</feature>
<sequence length="349" mass="38337">MTGNSSGASFDRVVDALRQVTTEAATQSGQWTKFRCPVPSHGRGNGDRNPSLGVKYDPRREKTIVTCFSGCDQDNVLVAADLRVRDLFDHLPDRSRTDGQRVNQRPQPTLTTPPARKQQPHNHTRDLGAATGPKRRAAVYTYTTATNDPVGQVIRYEVPHERGVAKDFSQRRWDPDRRMWAPGGFAPVLYQAPTVAWAVAQGHPILVCEGEKDVDRAIQAGYPATCNVGGAGKFRPEHAQQLRGAAHVVIVADRDTPGYTHAAQVYDRVSGLVNRVDVMHAAHGKDLSDHFDAGHGINDLHVIDPSQLAPYRSGAHEQGRSTGPRRPASVSTPPHPGWTRPEMDWGLDR</sequence>
<organism evidence="2 3">
    <name type="scientific">Nocardia huaxiensis</name>
    <dbReference type="NCBI Taxonomy" id="2755382"/>
    <lineage>
        <taxon>Bacteria</taxon>
        <taxon>Bacillati</taxon>
        <taxon>Actinomycetota</taxon>
        <taxon>Actinomycetes</taxon>
        <taxon>Mycobacteriales</taxon>
        <taxon>Nocardiaceae</taxon>
        <taxon>Nocardia</taxon>
    </lineage>
</organism>
<name>A0A7D6Z594_9NOCA</name>
<evidence type="ECO:0000313" key="2">
    <source>
        <dbReference type="EMBL" id="QLY33286.1"/>
    </source>
</evidence>
<dbReference type="EMBL" id="CP059399">
    <property type="protein sequence ID" value="QLY33286.1"/>
    <property type="molecule type" value="Genomic_DNA"/>
</dbReference>
<feature type="region of interest" description="Disordered" evidence="1">
    <location>
        <begin position="92"/>
        <end position="134"/>
    </location>
</feature>
<dbReference type="KEGG" id="nhu:H0264_14540"/>
<reference evidence="2 3" key="1">
    <citation type="submission" date="2020-07" db="EMBL/GenBank/DDBJ databases">
        <authorList>
            <person name="Zhuang K."/>
            <person name="Ran Y."/>
        </authorList>
    </citation>
    <scope>NUCLEOTIDE SEQUENCE [LARGE SCALE GENOMIC DNA]</scope>
    <source>
        <strain evidence="2 3">WCH-YHL-001</strain>
    </source>
</reference>
<dbReference type="RefSeq" id="WP_181584450.1">
    <property type="nucleotide sequence ID" value="NZ_CP059399.1"/>
</dbReference>
<dbReference type="Gene3D" id="3.40.1360.10">
    <property type="match status" value="1"/>
</dbReference>
<dbReference type="InterPro" id="IPR034154">
    <property type="entry name" value="TOPRIM_DnaG/twinkle"/>
</dbReference>